<keyword evidence="1" id="KW-0472">Membrane</keyword>
<keyword evidence="1" id="KW-1133">Transmembrane helix</keyword>
<evidence type="ECO:0000313" key="2">
    <source>
        <dbReference type="EMBL" id="VGO13879.1"/>
    </source>
</evidence>
<organism evidence="2 3">
    <name type="scientific">Pontiella desulfatans</name>
    <dbReference type="NCBI Taxonomy" id="2750659"/>
    <lineage>
        <taxon>Bacteria</taxon>
        <taxon>Pseudomonadati</taxon>
        <taxon>Kiritimatiellota</taxon>
        <taxon>Kiritimatiellia</taxon>
        <taxon>Kiritimatiellales</taxon>
        <taxon>Pontiellaceae</taxon>
        <taxon>Pontiella</taxon>
    </lineage>
</organism>
<accession>A0A6C2U263</accession>
<dbReference type="Proteomes" id="UP000366872">
    <property type="component" value="Unassembled WGS sequence"/>
</dbReference>
<dbReference type="AlphaFoldDB" id="A0A6C2U263"/>
<name>A0A6C2U263_PONDE</name>
<sequence>MNIQDFKNHVQKVRDGMAVLCHKAKGETEYRRLGILAVVLLVSTTVMSPLIGIALVLFGVWYLTY</sequence>
<protein>
    <submittedName>
        <fullName evidence="2">Uncharacterized protein</fullName>
    </submittedName>
</protein>
<evidence type="ECO:0000256" key="1">
    <source>
        <dbReference type="SAM" id="Phobius"/>
    </source>
</evidence>
<proteinExistence type="predicted"/>
<gene>
    <name evidence="2" type="ORF">PDESU_02436</name>
</gene>
<keyword evidence="1" id="KW-0812">Transmembrane</keyword>
<keyword evidence="3" id="KW-1185">Reference proteome</keyword>
<evidence type="ECO:0000313" key="3">
    <source>
        <dbReference type="Proteomes" id="UP000366872"/>
    </source>
</evidence>
<feature type="transmembrane region" description="Helical" evidence="1">
    <location>
        <begin position="33"/>
        <end position="63"/>
    </location>
</feature>
<reference evidence="2 3" key="1">
    <citation type="submission" date="2019-04" db="EMBL/GenBank/DDBJ databases">
        <authorList>
            <person name="Van Vliet M D."/>
        </authorList>
    </citation>
    <scope>NUCLEOTIDE SEQUENCE [LARGE SCALE GENOMIC DNA]</scope>
    <source>
        <strain evidence="2 3">F1</strain>
    </source>
</reference>
<dbReference type="EMBL" id="CAAHFG010000001">
    <property type="protein sequence ID" value="VGO13879.1"/>
    <property type="molecule type" value="Genomic_DNA"/>
</dbReference>